<evidence type="ECO:0000313" key="1">
    <source>
        <dbReference type="EMBL" id="ABG53259.1"/>
    </source>
</evidence>
<sequence length="146" mass="17274">MTEELINLTWKSVSDINNPDNPKRRGWLIPLDDLDEIKRGTYCNKTVVLKLDNLNPQQIVLSDYMESKDRVKLRETQELTHWGKEYKLRPIIYRKPKNYFPKTEHELPADFLSARGVIKRGEVYVAFIYQTSIKRISTMNLFTVLE</sequence>
<organism evidence="1">
    <name type="scientific">Trichodesmium erythraeum (strain IMS101)</name>
    <dbReference type="NCBI Taxonomy" id="203124"/>
    <lineage>
        <taxon>Bacteria</taxon>
        <taxon>Bacillati</taxon>
        <taxon>Cyanobacteriota</taxon>
        <taxon>Cyanophyceae</taxon>
        <taxon>Oscillatoriophycideae</taxon>
        <taxon>Oscillatoriales</taxon>
        <taxon>Microcoleaceae</taxon>
        <taxon>Trichodesmium</taxon>
    </lineage>
</organism>
<dbReference type="EMBL" id="CP000393">
    <property type="protein sequence ID" value="ABG53259.1"/>
    <property type="molecule type" value="Genomic_DNA"/>
</dbReference>
<protein>
    <submittedName>
        <fullName evidence="1">Uncharacterized protein</fullName>
    </submittedName>
</protein>
<name>Q10WW5_TRIEI</name>
<gene>
    <name evidence="1" type="ordered locus">Tery_4261</name>
</gene>
<accession>Q10WW5</accession>
<reference evidence="1" key="1">
    <citation type="submission" date="2006-06" db="EMBL/GenBank/DDBJ databases">
        <title>Complete sequence of Trichodesmium erythraeum IMS101.</title>
        <authorList>
            <consortium name="US DOE Joint Genome Institute"/>
            <person name="Copeland A."/>
            <person name="Lucas S."/>
            <person name="Lapidus A."/>
            <person name="Barry K."/>
            <person name="Detter J.C."/>
            <person name="Glavina del Rio T."/>
            <person name="Hammon N."/>
            <person name="Israni S."/>
            <person name="Dalin E."/>
            <person name="Tice H."/>
            <person name="Pitluck S."/>
            <person name="Kiss H."/>
            <person name="Munk A.C."/>
            <person name="Brettin T."/>
            <person name="Bruce D."/>
            <person name="Han C."/>
            <person name="Tapia R."/>
            <person name="Gilna P."/>
            <person name="Schmutz J."/>
            <person name="Larimer F."/>
            <person name="Land M."/>
            <person name="Hauser L."/>
            <person name="Kyrpides N."/>
            <person name="Kim E."/>
            <person name="Richardson P."/>
        </authorList>
    </citation>
    <scope>NUCLEOTIDE SEQUENCE [LARGE SCALE GENOMIC DNA]</scope>
    <source>
        <strain evidence="1">IMS101</strain>
    </source>
</reference>
<dbReference type="HOGENOM" id="CLU_1776650_0_0_3"/>
<proteinExistence type="predicted"/>
<dbReference type="KEGG" id="ter:Tery_4261"/>
<dbReference type="AlphaFoldDB" id="Q10WW5"/>
<dbReference type="RefSeq" id="WP_011613588.1">
    <property type="nucleotide sequence ID" value="NC_008312.1"/>
</dbReference>